<dbReference type="Gene3D" id="1.10.10.2910">
    <property type="match status" value="1"/>
</dbReference>
<dbReference type="RefSeq" id="WP_200167008.1">
    <property type="nucleotide sequence ID" value="NZ_JACTSG010000005.1"/>
</dbReference>
<keyword evidence="3" id="KW-1185">Reference proteome</keyword>
<dbReference type="Pfam" id="PF06114">
    <property type="entry name" value="Peptidase_M78"/>
    <property type="match status" value="1"/>
</dbReference>
<dbReference type="SUPFAM" id="SSF55486">
    <property type="entry name" value="Metalloproteases ('zincins'), catalytic domain"/>
    <property type="match status" value="1"/>
</dbReference>
<accession>A0ABS1GD67</accession>
<dbReference type="InterPro" id="IPR010359">
    <property type="entry name" value="IrrE_HExxH"/>
</dbReference>
<evidence type="ECO:0000259" key="1">
    <source>
        <dbReference type="Pfam" id="PF06114"/>
    </source>
</evidence>
<dbReference type="PANTHER" id="PTHR43236">
    <property type="entry name" value="ANTITOXIN HIGA1"/>
    <property type="match status" value="1"/>
</dbReference>
<sequence>MTNEEVRKKANEVYKECSLKTPINLVKLANDLDYKVKISDLSNMDKDDLNTVSGAILYDDKTILIDSRQNPNRQRFTLAHEIGHLILNHRGSEDYSIDYRIQGQSERKEIEANIFASELLAPRDEVLEWAKKNKSDDGYVWLAKFVADFEISYQASEIRLETLGIPYV</sequence>
<dbReference type="Proteomes" id="UP000760407">
    <property type="component" value="Unassembled WGS sequence"/>
</dbReference>
<dbReference type="InterPro" id="IPR052345">
    <property type="entry name" value="Rad_response_metalloprotease"/>
</dbReference>
<gene>
    <name evidence="2" type="ORF">IBE52_07650</name>
</gene>
<protein>
    <submittedName>
        <fullName evidence="2">ImmA/IrrE family metallo-endopeptidase</fullName>
    </submittedName>
</protein>
<reference evidence="2 3" key="1">
    <citation type="submission" date="2020-08" db="EMBL/GenBank/DDBJ databases">
        <title>Comparative genomics of Francisella species.</title>
        <authorList>
            <person name="Sahl J."/>
            <person name="Sjodin A."/>
            <person name="Wagner D."/>
            <person name="Forsman M."/>
        </authorList>
    </citation>
    <scope>NUCLEOTIDE SEQUENCE [LARGE SCALE GENOMIC DNA]</scope>
    <source>
        <strain evidence="2 3">F1093</strain>
    </source>
</reference>
<name>A0ABS1GD67_9GAMM</name>
<proteinExistence type="predicted"/>
<feature type="domain" description="IrrE N-terminal-like" evidence="1">
    <location>
        <begin position="30"/>
        <end position="160"/>
    </location>
</feature>
<organism evidence="2 3">
    <name type="scientific">Francisella philomiragia</name>
    <dbReference type="NCBI Taxonomy" id="28110"/>
    <lineage>
        <taxon>Bacteria</taxon>
        <taxon>Pseudomonadati</taxon>
        <taxon>Pseudomonadota</taxon>
        <taxon>Gammaproteobacteria</taxon>
        <taxon>Thiotrichales</taxon>
        <taxon>Francisellaceae</taxon>
        <taxon>Francisella</taxon>
    </lineage>
</organism>
<dbReference type="PANTHER" id="PTHR43236:SF1">
    <property type="entry name" value="BLL7220 PROTEIN"/>
    <property type="match status" value="1"/>
</dbReference>
<evidence type="ECO:0000313" key="2">
    <source>
        <dbReference type="EMBL" id="MBK2302787.1"/>
    </source>
</evidence>
<evidence type="ECO:0000313" key="3">
    <source>
        <dbReference type="Proteomes" id="UP000760407"/>
    </source>
</evidence>
<comment type="caution">
    <text evidence="2">The sequence shown here is derived from an EMBL/GenBank/DDBJ whole genome shotgun (WGS) entry which is preliminary data.</text>
</comment>
<dbReference type="EMBL" id="JACTSG010000005">
    <property type="protein sequence ID" value="MBK2302787.1"/>
    <property type="molecule type" value="Genomic_DNA"/>
</dbReference>